<proteinExistence type="predicted"/>
<comment type="caution">
    <text evidence="1">The sequence shown here is derived from an EMBL/GenBank/DDBJ whole genome shotgun (WGS) entry which is preliminary data.</text>
</comment>
<protein>
    <recommendedName>
        <fullName evidence="3">Vitellogenin</fullName>
    </recommendedName>
</protein>
<dbReference type="EMBL" id="CAXIPU020000435">
    <property type="protein sequence ID" value="CAL1671929.1"/>
    <property type="molecule type" value="Genomic_DNA"/>
</dbReference>
<keyword evidence="2" id="KW-1185">Reference proteome</keyword>
<evidence type="ECO:0000313" key="1">
    <source>
        <dbReference type="EMBL" id="CAL1671929.1"/>
    </source>
</evidence>
<dbReference type="Proteomes" id="UP001497644">
    <property type="component" value="Unassembled WGS sequence"/>
</dbReference>
<reference evidence="1" key="1">
    <citation type="submission" date="2024-04" db="EMBL/GenBank/DDBJ databases">
        <authorList>
            <consortium name="Molecular Ecology Group"/>
        </authorList>
    </citation>
    <scope>NUCLEOTIDE SEQUENCE</scope>
</reference>
<name>A0AAV2MWM0_9HYME</name>
<organism evidence="1 2">
    <name type="scientific">Lasius platythorax</name>
    <dbReference type="NCBI Taxonomy" id="488582"/>
    <lineage>
        <taxon>Eukaryota</taxon>
        <taxon>Metazoa</taxon>
        <taxon>Ecdysozoa</taxon>
        <taxon>Arthropoda</taxon>
        <taxon>Hexapoda</taxon>
        <taxon>Insecta</taxon>
        <taxon>Pterygota</taxon>
        <taxon>Neoptera</taxon>
        <taxon>Endopterygota</taxon>
        <taxon>Hymenoptera</taxon>
        <taxon>Apocrita</taxon>
        <taxon>Aculeata</taxon>
        <taxon>Formicoidea</taxon>
        <taxon>Formicidae</taxon>
        <taxon>Formicinae</taxon>
        <taxon>Lasius</taxon>
        <taxon>Lasius</taxon>
    </lineage>
</organism>
<evidence type="ECO:0000313" key="2">
    <source>
        <dbReference type="Proteomes" id="UP001497644"/>
    </source>
</evidence>
<dbReference type="AlphaFoldDB" id="A0AAV2MWM0"/>
<evidence type="ECO:0008006" key="3">
    <source>
        <dbReference type="Google" id="ProtNLM"/>
    </source>
</evidence>
<accession>A0AAV2MWM0</accession>
<gene>
    <name evidence="1" type="ORF">LPLAT_LOCUS5345</name>
</gene>
<sequence length="210" mass="23787">MCRANDNEYRRRAEVQISADKIDCKFTAVSQLDTACPICLIKARFIPTSLIVQSEDEHYEGINDSVLEVRGTVKAKIRVEHAITGDAILRVVPEHTMKCDILLDRDALKKLGLTIIKQTEGLENTASAILNIKVNEVVSDVIDKLDVCPNLPYAIKNRVIEKFWAKYLRAERPAEPKVKAELKLNVKDKQPFYYAPSRLSVGEKIKYALF</sequence>